<reference evidence="1 2" key="1">
    <citation type="submission" date="2019-03" db="EMBL/GenBank/DDBJ databases">
        <title>Draft genome sequence of humic substances-degrading Pseudomonas kribbensis CHA-19 from forest soil.</title>
        <authorList>
            <person name="Kim D."/>
        </authorList>
    </citation>
    <scope>NUCLEOTIDE SEQUENCE [LARGE SCALE GENOMIC DNA]</scope>
    <source>
        <strain evidence="1 2">CHA-19</strain>
    </source>
</reference>
<dbReference type="EMBL" id="SPDQ01000027">
    <property type="protein sequence ID" value="TFH76566.1"/>
    <property type="molecule type" value="Genomic_DNA"/>
</dbReference>
<evidence type="ECO:0000313" key="2">
    <source>
        <dbReference type="Proteomes" id="UP000297555"/>
    </source>
</evidence>
<accession>A0A4Y8V686</accession>
<evidence type="ECO:0000313" key="1">
    <source>
        <dbReference type="EMBL" id="TFH76566.1"/>
    </source>
</evidence>
<dbReference type="RefSeq" id="WP_134828367.1">
    <property type="nucleotide sequence ID" value="NZ_SPDQ01000027.1"/>
</dbReference>
<protein>
    <submittedName>
        <fullName evidence="1">Uncharacterized protein</fullName>
    </submittedName>
</protein>
<sequence>MKIKGVFIGTFTIAGYAPTCSIGFQYMKETTESLFTGSGNSYANIPTAELTKEQYLCANTCNGSSSARFEIVQLDDDSYYIRSVEPDFYAGNILSLSNGYLYAYPPGHKSLDSFKFNVGGQSIDLCSTNTNIINDIEITCIDGGLELHKKNALSTNTREWAAYLVSRDGSDGLIGHKFTLSVIGQGQIYPGMESSFNL</sequence>
<dbReference type="AlphaFoldDB" id="A0A4Y8V686"/>
<gene>
    <name evidence="1" type="ORF">E4J90_26255</name>
</gene>
<organism evidence="1 2">
    <name type="scientific">Pseudomonas kribbensis</name>
    <dbReference type="NCBI Taxonomy" id="1628086"/>
    <lineage>
        <taxon>Bacteria</taxon>
        <taxon>Pseudomonadati</taxon>
        <taxon>Pseudomonadota</taxon>
        <taxon>Gammaproteobacteria</taxon>
        <taxon>Pseudomonadales</taxon>
        <taxon>Pseudomonadaceae</taxon>
        <taxon>Pseudomonas</taxon>
    </lineage>
</organism>
<name>A0A4Y8V686_9PSED</name>
<comment type="caution">
    <text evidence="1">The sequence shown here is derived from an EMBL/GenBank/DDBJ whole genome shotgun (WGS) entry which is preliminary data.</text>
</comment>
<dbReference type="OrthoDB" id="6873159at2"/>
<dbReference type="Proteomes" id="UP000297555">
    <property type="component" value="Unassembled WGS sequence"/>
</dbReference>
<proteinExistence type="predicted"/>